<dbReference type="Gene3D" id="3.40.630.30">
    <property type="match status" value="1"/>
</dbReference>
<dbReference type="InterPro" id="IPR051908">
    <property type="entry name" value="Ribosomal_N-acetyltransferase"/>
</dbReference>
<dbReference type="InterPro" id="IPR000182">
    <property type="entry name" value="GNAT_dom"/>
</dbReference>
<sequence length="201" mass="22267">MRDPEQNRPMDPVTLTTDRLLLRAVGPQDTDAVYAAVQDPDIRRWTTIPAPYLPEHARSFTEQLVHEGWADGSMLTWGIFLPEGEDLVGMLSLTMRSLSAAEIGFWGTKEHRGNGYVTEAARTASHWAFTQLSIDRVEWRAEVGNEPSRAVAERVGFTCEGILRSAIVHQGVRRDSWVGSLLPSDLGLPSTAPYLPAPSRS</sequence>
<dbReference type="Pfam" id="PF13302">
    <property type="entry name" value="Acetyltransf_3"/>
    <property type="match status" value="1"/>
</dbReference>
<feature type="domain" description="N-acetyltransferase" evidence="1">
    <location>
        <begin position="32"/>
        <end position="179"/>
    </location>
</feature>
<dbReference type="SUPFAM" id="SSF55729">
    <property type="entry name" value="Acyl-CoA N-acyltransferases (Nat)"/>
    <property type="match status" value="1"/>
</dbReference>
<dbReference type="PANTHER" id="PTHR43441:SF10">
    <property type="entry name" value="ACETYLTRANSFERASE"/>
    <property type="match status" value="1"/>
</dbReference>
<dbReference type="EMBL" id="BAAAZX010000056">
    <property type="protein sequence ID" value="GAA4031756.1"/>
    <property type="molecule type" value="Genomic_DNA"/>
</dbReference>
<reference evidence="3" key="1">
    <citation type="journal article" date="2019" name="Int. J. Syst. Evol. Microbiol.">
        <title>The Global Catalogue of Microorganisms (GCM) 10K type strain sequencing project: providing services to taxonomists for standard genome sequencing and annotation.</title>
        <authorList>
            <consortium name="The Broad Institute Genomics Platform"/>
            <consortium name="The Broad Institute Genome Sequencing Center for Infectious Disease"/>
            <person name="Wu L."/>
            <person name="Ma J."/>
        </authorList>
    </citation>
    <scope>NUCLEOTIDE SEQUENCE [LARGE SCALE GENOMIC DNA]</scope>
    <source>
        <strain evidence="3">JCM 16924</strain>
    </source>
</reference>
<accession>A0ABP7TV53</accession>
<evidence type="ECO:0000313" key="3">
    <source>
        <dbReference type="Proteomes" id="UP001500456"/>
    </source>
</evidence>
<organism evidence="2 3">
    <name type="scientific">Streptomyces plumbiresistens</name>
    <dbReference type="NCBI Taxonomy" id="511811"/>
    <lineage>
        <taxon>Bacteria</taxon>
        <taxon>Bacillati</taxon>
        <taxon>Actinomycetota</taxon>
        <taxon>Actinomycetes</taxon>
        <taxon>Kitasatosporales</taxon>
        <taxon>Streptomycetaceae</taxon>
        <taxon>Streptomyces</taxon>
    </lineage>
</organism>
<dbReference type="InterPro" id="IPR016181">
    <property type="entry name" value="Acyl_CoA_acyltransferase"/>
</dbReference>
<evidence type="ECO:0000259" key="1">
    <source>
        <dbReference type="PROSITE" id="PS51186"/>
    </source>
</evidence>
<name>A0ABP7TV53_9ACTN</name>
<comment type="caution">
    <text evidence="2">The sequence shown here is derived from an EMBL/GenBank/DDBJ whole genome shotgun (WGS) entry which is preliminary data.</text>
</comment>
<protein>
    <submittedName>
        <fullName evidence="2">GNAT family N-acetyltransferase</fullName>
    </submittedName>
</protein>
<dbReference type="Proteomes" id="UP001500456">
    <property type="component" value="Unassembled WGS sequence"/>
</dbReference>
<keyword evidence="3" id="KW-1185">Reference proteome</keyword>
<dbReference type="PANTHER" id="PTHR43441">
    <property type="entry name" value="RIBOSOMAL-PROTEIN-SERINE ACETYLTRANSFERASE"/>
    <property type="match status" value="1"/>
</dbReference>
<proteinExistence type="predicted"/>
<evidence type="ECO:0000313" key="2">
    <source>
        <dbReference type="EMBL" id="GAA4031756.1"/>
    </source>
</evidence>
<dbReference type="PROSITE" id="PS51186">
    <property type="entry name" value="GNAT"/>
    <property type="match status" value="1"/>
</dbReference>
<gene>
    <name evidence="2" type="ORF">GCM10022232_92090</name>
</gene>